<dbReference type="GO" id="GO:0006508">
    <property type="term" value="P:proteolysis"/>
    <property type="evidence" value="ECO:0007669"/>
    <property type="project" value="UniProtKB-KW"/>
</dbReference>
<feature type="signal peptide" evidence="16">
    <location>
        <begin position="1"/>
        <end position="23"/>
    </location>
</feature>
<evidence type="ECO:0000256" key="16">
    <source>
        <dbReference type="SAM" id="SignalP"/>
    </source>
</evidence>
<dbReference type="STRING" id="1123282.SAMN02745823_02479"/>
<keyword evidence="19" id="KW-1185">Reference proteome</keyword>
<keyword evidence="9" id="KW-0133">Cell shape</keyword>
<evidence type="ECO:0000313" key="19">
    <source>
        <dbReference type="Proteomes" id="UP000183995"/>
    </source>
</evidence>
<dbReference type="InterPro" id="IPR018044">
    <property type="entry name" value="Peptidase_S11"/>
</dbReference>
<dbReference type="InterPro" id="IPR037167">
    <property type="entry name" value="Peptidase_S11_C_sf"/>
</dbReference>
<dbReference type="InterPro" id="IPR012338">
    <property type="entry name" value="Beta-lactam/transpept-like"/>
</dbReference>
<dbReference type="Proteomes" id="UP000183995">
    <property type="component" value="Unassembled WGS sequence"/>
</dbReference>
<keyword evidence="11" id="KW-0961">Cell wall biogenesis/degradation</keyword>
<dbReference type="PRINTS" id="PR00725">
    <property type="entry name" value="DADACBPTASE1"/>
</dbReference>
<evidence type="ECO:0000256" key="15">
    <source>
        <dbReference type="RuleBase" id="RU004016"/>
    </source>
</evidence>
<keyword evidence="5 18" id="KW-0121">Carboxypeptidase</keyword>
<keyword evidence="10" id="KW-0573">Peptidoglycan synthesis</keyword>
<feature type="domain" description="Peptidase S11 D-Ala-D-Ala carboxypeptidase A C-terminal" evidence="17">
    <location>
        <begin position="301"/>
        <end position="390"/>
    </location>
</feature>
<dbReference type="RefSeq" id="WP_073079464.1">
    <property type="nucleotide sequence ID" value="NZ_FQXV01000008.1"/>
</dbReference>
<protein>
    <recommendedName>
        <fullName evidence="4">serine-type D-Ala-D-Ala carboxypeptidase</fullName>
        <ecNumber evidence="4">3.4.16.4</ecNumber>
    </recommendedName>
</protein>
<evidence type="ECO:0000256" key="9">
    <source>
        <dbReference type="ARBA" id="ARBA00022960"/>
    </source>
</evidence>
<evidence type="ECO:0000256" key="8">
    <source>
        <dbReference type="ARBA" id="ARBA00022801"/>
    </source>
</evidence>
<evidence type="ECO:0000256" key="3">
    <source>
        <dbReference type="ARBA" id="ARBA00007164"/>
    </source>
</evidence>
<evidence type="ECO:0000256" key="11">
    <source>
        <dbReference type="ARBA" id="ARBA00023316"/>
    </source>
</evidence>
<dbReference type="Pfam" id="PF07943">
    <property type="entry name" value="PBP5_C"/>
    <property type="match status" value="1"/>
</dbReference>
<dbReference type="InterPro" id="IPR015956">
    <property type="entry name" value="Peniciliin-bd_prot_C_sf"/>
</dbReference>
<dbReference type="Gene3D" id="2.60.410.10">
    <property type="entry name" value="D-Ala-D-Ala carboxypeptidase, C-terminal domain"/>
    <property type="match status" value="1"/>
</dbReference>
<gene>
    <name evidence="18" type="ORF">SAMN02745823_02479</name>
</gene>
<dbReference type="SMART" id="SM00936">
    <property type="entry name" value="PBP5_C"/>
    <property type="match status" value="1"/>
</dbReference>
<evidence type="ECO:0000256" key="7">
    <source>
        <dbReference type="ARBA" id="ARBA00022729"/>
    </source>
</evidence>
<dbReference type="Pfam" id="PF00768">
    <property type="entry name" value="Peptidase_S11"/>
    <property type="match status" value="1"/>
</dbReference>
<evidence type="ECO:0000256" key="2">
    <source>
        <dbReference type="ARBA" id="ARBA00004752"/>
    </source>
</evidence>
<feature type="active site" description="Proton acceptor" evidence="13">
    <location>
        <position position="90"/>
    </location>
</feature>
<evidence type="ECO:0000259" key="17">
    <source>
        <dbReference type="SMART" id="SM00936"/>
    </source>
</evidence>
<dbReference type="GO" id="GO:0008360">
    <property type="term" value="P:regulation of cell shape"/>
    <property type="evidence" value="ECO:0007669"/>
    <property type="project" value="UniProtKB-KW"/>
</dbReference>
<dbReference type="AlphaFoldDB" id="A0A1M5YFN2"/>
<dbReference type="GO" id="GO:0071555">
    <property type="term" value="P:cell wall organization"/>
    <property type="evidence" value="ECO:0007669"/>
    <property type="project" value="UniProtKB-KW"/>
</dbReference>
<sequence length="409" mass="44258">MKKMISIILVFVLVFAFVMPVAAEDSVPVFLAEDDNEAVDASVFQEETPVANVSDLNISAPSAILLEKETGRVIYEKNADEKLEPASVTKVMTILLIVEAIEAGKITLDDMVTTSAYAASMGGSQIFLEEGEQMSVRDMLKSIVVASANDCAVAMAEYLSGSESVFVAKMNERAKQLGMTNTNFTNCTGLLDDTTHVTTARDIATMSRELIKHDMIKQFTKIWMDSVRNGEFGLNNTNKLIYYYPGATGLKTGFTSRSKYCLSATAERDGVEYIAVILHAETSANRFESAKTLLSYAFANYSLISAYPDSALLPVRVNLGKVPYVQPVIQGIDKILVDKETASTVTKEVQVIDKVPAPVKAGDKLGALVVKSGDNVLGEYPIVAGDSVGKLGWGNIFGQFLQMLFTGGL</sequence>
<feature type="binding site" evidence="14">
    <location>
        <position position="251"/>
    </location>
    <ligand>
        <name>substrate</name>
    </ligand>
</feature>
<feature type="chain" id="PRO_5012409578" description="serine-type D-Ala-D-Ala carboxypeptidase" evidence="16">
    <location>
        <begin position="24"/>
        <end position="409"/>
    </location>
</feature>
<evidence type="ECO:0000256" key="12">
    <source>
        <dbReference type="ARBA" id="ARBA00034000"/>
    </source>
</evidence>
<dbReference type="EC" id="3.4.16.4" evidence="4"/>
<comment type="similarity">
    <text evidence="3 15">Belongs to the peptidase S11 family.</text>
</comment>
<keyword evidence="6" id="KW-0645">Protease</keyword>
<evidence type="ECO:0000313" key="18">
    <source>
        <dbReference type="EMBL" id="SHI10772.1"/>
    </source>
</evidence>
<comment type="pathway">
    <text evidence="2">Cell wall biogenesis; peptidoglycan biosynthesis.</text>
</comment>
<feature type="active site" evidence="13">
    <location>
        <position position="147"/>
    </location>
</feature>
<keyword evidence="7 16" id="KW-0732">Signal</keyword>
<dbReference type="InterPro" id="IPR012907">
    <property type="entry name" value="Peptidase_S11_C"/>
</dbReference>
<evidence type="ECO:0000256" key="13">
    <source>
        <dbReference type="PIRSR" id="PIRSR618044-1"/>
    </source>
</evidence>
<dbReference type="UniPathway" id="UPA00219"/>
<dbReference type="SUPFAM" id="SSF56601">
    <property type="entry name" value="beta-lactamase/transpeptidase-like"/>
    <property type="match status" value="1"/>
</dbReference>
<reference evidence="18 19" key="1">
    <citation type="submission" date="2016-11" db="EMBL/GenBank/DDBJ databases">
        <authorList>
            <person name="Jaros S."/>
            <person name="Januszkiewicz K."/>
            <person name="Wedrychowicz H."/>
        </authorList>
    </citation>
    <scope>NUCLEOTIDE SEQUENCE [LARGE SCALE GENOMIC DNA]</scope>
    <source>
        <strain evidence="18 19">DSM 10068</strain>
    </source>
</reference>
<name>A0A1M5YFN2_9FIRM</name>
<organism evidence="18 19">
    <name type="scientific">Sporobacter termitidis DSM 10068</name>
    <dbReference type="NCBI Taxonomy" id="1123282"/>
    <lineage>
        <taxon>Bacteria</taxon>
        <taxon>Bacillati</taxon>
        <taxon>Bacillota</taxon>
        <taxon>Clostridia</taxon>
        <taxon>Eubacteriales</taxon>
        <taxon>Oscillospiraceae</taxon>
        <taxon>Sporobacter</taxon>
    </lineage>
</organism>
<evidence type="ECO:0000256" key="4">
    <source>
        <dbReference type="ARBA" id="ARBA00012448"/>
    </source>
</evidence>
<dbReference type="GO" id="GO:0009252">
    <property type="term" value="P:peptidoglycan biosynthetic process"/>
    <property type="evidence" value="ECO:0007669"/>
    <property type="project" value="UniProtKB-UniPathway"/>
</dbReference>
<proteinExistence type="inferred from homology"/>
<dbReference type="PANTHER" id="PTHR21581:SF6">
    <property type="entry name" value="TRAFFICKING PROTEIN PARTICLE COMPLEX SUBUNIT 12"/>
    <property type="match status" value="1"/>
</dbReference>
<keyword evidence="8" id="KW-0378">Hydrolase</keyword>
<accession>A0A1M5YFN2</accession>
<evidence type="ECO:0000256" key="5">
    <source>
        <dbReference type="ARBA" id="ARBA00022645"/>
    </source>
</evidence>
<dbReference type="Gene3D" id="3.40.710.10">
    <property type="entry name" value="DD-peptidase/beta-lactamase superfamily"/>
    <property type="match status" value="1"/>
</dbReference>
<dbReference type="GO" id="GO:0009002">
    <property type="term" value="F:serine-type D-Ala-D-Ala carboxypeptidase activity"/>
    <property type="evidence" value="ECO:0007669"/>
    <property type="project" value="UniProtKB-EC"/>
</dbReference>
<evidence type="ECO:0000256" key="14">
    <source>
        <dbReference type="PIRSR" id="PIRSR618044-2"/>
    </source>
</evidence>
<evidence type="ECO:0000256" key="10">
    <source>
        <dbReference type="ARBA" id="ARBA00022984"/>
    </source>
</evidence>
<comment type="function">
    <text evidence="1">Removes C-terminal D-alanyl residues from sugar-peptide cell wall precursors.</text>
</comment>
<feature type="active site" description="Acyl-ester intermediate" evidence="13">
    <location>
        <position position="87"/>
    </location>
</feature>
<comment type="catalytic activity">
    <reaction evidence="12">
        <text>Preferential cleavage: (Ac)2-L-Lys-D-Ala-|-D-Ala. Also transpeptidation of peptidyl-alanyl moieties that are N-acyl substituents of D-alanine.</text>
        <dbReference type="EC" id="3.4.16.4"/>
    </reaction>
</comment>
<dbReference type="PANTHER" id="PTHR21581">
    <property type="entry name" value="D-ALANYL-D-ALANINE CARBOXYPEPTIDASE"/>
    <property type="match status" value="1"/>
</dbReference>
<evidence type="ECO:0000256" key="6">
    <source>
        <dbReference type="ARBA" id="ARBA00022670"/>
    </source>
</evidence>
<dbReference type="SUPFAM" id="SSF69189">
    <property type="entry name" value="Penicillin-binding protein associated domain"/>
    <property type="match status" value="1"/>
</dbReference>
<dbReference type="EMBL" id="FQXV01000008">
    <property type="protein sequence ID" value="SHI10772.1"/>
    <property type="molecule type" value="Genomic_DNA"/>
</dbReference>
<dbReference type="InterPro" id="IPR001967">
    <property type="entry name" value="Peptidase_S11_N"/>
</dbReference>
<evidence type="ECO:0000256" key="1">
    <source>
        <dbReference type="ARBA" id="ARBA00003217"/>
    </source>
</evidence>